<dbReference type="OrthoDB" id="9803050at2"/>
<evidence type="ECO:0000256" key="10">
    <source>
        <dbReference type="PROSITE-ProRule" id="PRU01360"/>
    </source>
</evidence>
<proteinExistence type="inferred from homology"/>
<evidence type="ECO:0000256" key="5">
    <source>
        <dbReference type="ARBA" id="ARBA00022729"/>
    </source>
</evidence>
<evidence type="ECO:0000256" key="9">
    <source>
        <dbReference type="ARBA" id="ARBA00023237"/>
    </source>
</evidence>
<keyword evidence="8 14" id="KW-0675">Receptor</keyword>
<evidence type="ECO:0000256" key="4">
    <source>
        <dbReference type="ARBA" id="ARBA00022692"/>
    </source>
</evidence>
<keyword evidence="7 10" id="KW-0472">Membrane</keyword>
<evidence type="ECO:0000256" key="8">
    <source>
        <dbReference type="ARBA" id="ARBA00023170"/>
    </source>
</evidence>
<dbReference type="InterPro" id="IPR000531">
    <property type="entry name" value="Beta-barrel_TonB"/>
</dbReference>
<dbReference type="Gene3D" id="2.40.170.20">
    <property type="entry name" value="TonB-dependent receptor, beta-barrel domain"/>
    <property type="match status" value="1"/>
</dbReference>
<keyword evidence="4 10" id="KW-0812">Transmembrane</keyword>
<dbReference type="Proteomes" id="UP000247681">
    <property type="component" value="Unassembled WGS sequence"/>
</dbReference>
<sequence length="927" mass="105733">MKKITLLLFLFVFQHITYSQVISDKVSVEFKNANLQTVIQNIEQSSYFKFYFDEKWFETDSTIISKQFKEVRIAEVLDEVLQNTSFNFYISGNKIILTNNSVIYNQLPDDYFGIPLEKDENGVAIAPVFYQQYDSLKRTNTRNPNKNTKEIIAIGKEVKNQKKETYTLSGYVRGGKNKEVLSNILVKIAGTKFATTTDKNGYYKLQVPPGMSMVETETFSYDKVTKKIMVYNDGTLNFTLIDNVNQLDEVLVKTNKNKNAKAAITGVTTIDTEGIKNVPLVLGERDILKVALTLPGIKTAGEGSSGYNVRGGKEDQNLFLLDHAVLYNPSHFFGFFTALNPYTTKKVDIYKGSIPAEFGGRLSSVFDITSKTGNFDKFQGEGGIGPATSNLMISTPIIKGKSSLIIGGRASYSDWILKSLDDEKLKNSQASFYDLIIRYNHKINANNDIESTLYYSKDKFSVSSDSLYKYSNRLATLKWNHSFNEKNKGSLIFTNSEYKFNIDYQTEGMNSFDFGYKINETQASVKMAYLFNEKHKFSYGISSKLYAIDPGYLNPKNPESTLIPIDVEKEKGLESAVYIGDNFKINDKLLLDLGLRYSSFAALGKSTQRIYEQNLPISDATVIETKTYANNEIIKKYGGFEPRIAVRYFLTADFSVRASYDKTYQYIHLLSNNTTQSPTDIWKLSDLNVKPESAQQFSLGFYKNLKNDELELSLEGYYKNSKNILDYKVGADLLLNENIETELLQGQGKAYGIEVLLKKQEGRLNGWLGYTYSRSLIKLNSQFNEEKVNDGKYFASNFDKPHDFSAVLNYRFTKRYSFSSNFIYQTGRPITYPIGKYDYGNAQYTVYSDRNKFRIPDYYRLDIGINIEGNHKIKKLAHSFWNISVYNVLGRNNPYSVFFVTDKGQIKAYKTSIFAIPIPSITYNFKF</sequence>
<keyword evidence="6 11" id="KW-0798">TonB box</keyword>
<evidence type="ECO:0000256" key="7">
    <source>
        <dbReference type="ARBA" id="ARBA00023136"/>
    </source>
</evidence>
<dbReference type="SUPFAM" id="SSF49464">
    <property type="entry name" value="Carboxypeptidase regulatory domain-like"/>
    <property type="match status" value="1"/>
</dbReference>
<dbReference type="PANTHER" id="PTHR30069">
    <property type="entry name" value="TONB-DEPENDENT OUTER MEMBRANE RECEPTOR"/>
    <property type="match status" value="1"/>
</dbReference>
<keyword evidence="5" id="KW-0732">Signal</keyword>
<dbReference type="InterPro" id="IPR039426">
    <property type="entry name" value="TonB-dep_rcpt-like"/>
</dbReference>
<dbReference type="GO" id="GO:0009279">
    <property type="term" value="C:cell outer membrane"/>
    <property type="evidence" value="ECO:0007669"/>
    <property type="project" value="UniProtKB-SubCell"/>
</dbReference>
<evidence type="ECO:0000313" key="15">
    <source>
        <dbReference type="Proteomes" id="UP000247681"/>
    </source>
</evidence>
<keyword evidence="15" id="KW-1185">Reference proteome</keyword>
<keyword evidence="9 10" id="KW-0998">Cell outer membrane</keyword>
<dbReference type="InterPro" id="IPR036942">
    <property type="entry name" value="Beta-barrel_TonB_sf"/>
</dbReference>
<dbReference type="Gene3D" id="2.60.40.1120">
    <property type="entry name" value="Carboxypeptidase-like, regulatory domain"/>
    <property type="match status" value="1"/>
</dbReference>
<dbReference type="AlphaFoldDB" id="A0A2V4C2W4"/>
<protein>
    <submittedName>
        <fullName evidence="14">TonB-dependent receptor</fullName>
    </submittedName>
</protein>
<comment type="subcellular location">
    <subcellularLocation>
        <location evidence="1 10">Cell outer membrane</location>
        <topology evidence="1 10">Multi-pass membrane protein</topology>
    </subcellularLocation>
</comment>
<evidence type="ECO:0000259" key="13">
    <source>
        <dbReference type="Pfam" id="PF07715"/>
    </source>
</evidence>
<dbReference type="GO" id="GO:0015344">
    <property type="term" value="F:siderophore uptake transmembrane transporter activity"/>
    <property type="evidence" value="ECO:0007669"/>
    <property type="project" value="TreeGrafter"/>
</dbReference>
<evidence type="ECO:0000256" key="3">
    <source>
        <dbReference type="ARBA" id="ARBA00022452"/>
    </source>
</evidence>
<dbReference type="InterPro" id="IPR008969">
    <property type="entry name" value="CarboxyPept-like_regulatory"/>
</dbReference>
<dbReference type="Pfam" id="PF07715">
    <property type="entry name" value="Plug"/>
    <property type="match status" value="1"/>
</dbReference>
<keyword evidence="2 10" id="KW-0813">Transport</keyword>
<evidence type="ECO:0000313" key="14">
    <source>
        <dbReference type="EMBL" id="PXY45307.1"/>
    </source>
</evidence>
<evidence type="ECO:0000256" key="11">
    <source>
        <dbReference type="RuleBase" id="RU003357"/>
    </source>
</evidence>
<name>A0A2V4C2W4_9FLAO</name>
<feature type="domain" description="TonB-dependent receptor-like beta-barrel" evidence="12">
    <location>
        <begin position="440"/>
        <end position="888"/>
    </location>
</feature>
<dbReference type="Pfam" id="PF13715">
    <property type="entry name" value="CarbopepD_reg_2"/>
    <property type="match status" value="1"/>
</dbReference>
<comment type="caution">
    <text evidence="14">The sequence shown here is derived from an EMBL/GenBank/DDBJ whole genome shotgun (WGS) entry which is preliminary data.</text>
</comment>
<evidence type="ECO:0000256" key="1">
    <source>
        <dbReference type="ARBA" id="ARBA00004571"/>
    </source>
</evidence>
<evidence type="ECO:0000259" key="12">
    <source>
        <dbReference type="Pfam" id="PF00593"/>
    </source>
</evidence>
<evidence type="ECO:0000256" key="6">
    <source>
        <dbReference type="ARBA" id="ARBA00023077"/>
    </source>
</evidence>
<dbReference type="Pfam" id="PF00593">
    <property type="entry name" value="TonB_dep_Rec_b-barrel"/>
    <property type="match status" value="1"/>
</dbReference>
<reference evidence="14 15" key="1">
    <citation type="submission" date="2018-05" db="EMBL/GenBank/DDBJ databases">
        <title>Flavobacterium sp. strain IMCC34758, incomplete genome.</title>
        <authorList>
            <person name="Joung Y."/>
        </authorList>
    </citation>
    <scope>NUCLEOTIDE SEQUENCE [LARGE SCALE GENOMIC DNA]</scope>
    <source>
        <strain evidence="14 15">IMCC34758</strain>
    </source>
</reference>
<dbReference type="Gene3D" id="2.170.130.10">
    <property type="entry name" value="TonB-dependent receptor, plug domain"/>
    <property type="match status" value="1"/>
</dbReference>
<dbReference type="GO" id="GO:0044718">
    <property type="term" value="P:siderophore transmembrane transport"/>
    <property type="evidence" value="ECO:0007669"/>
    <property type="project" value="TreeGrafter"/>
</dbReference>
<dbReference type="RefSeq" id="WP_110346810.1">
    <property type="nucleotide sequence ID" value="NZ_QJHL01000002.1"/>
</dbReference>
<feature type="domain" description="TonB-dependent receptor plug" evidence="13">
    <location>
        <begin position="268"/>
        <end position="361"/>
    </location>
</feature>
<dbReference type="PANTHER" id="PTHR30069:SF29">
    <property type="entry name" value="HEMOGLOBIN AND HEMOGLOBIN-HAPTOGLOBIN-BINDING PROTEIN 1-RELATED"/>
    <property type="match status" value="1"/>
</dbReference>
<organism evidence="14 15">
    <name type="scientific">Flavobacterium hydrophilum</name>
    <dbReference type="NCBI Taxonomy" id="2211445"/>
    <lineage>
        <taxon>Bacteria</taxon>
        <taxon>Pseudomonadati</taxon>
        <taxon>Bacteroidota</taxon>
        <taxon>Flavobacteriia</taxon>
        <taxon>Flavobacteriales</taxon>
        <taxon>Flavobacteriaceae</taxon>
        <taxon>Flavobacterium</taxon>
    </lineage>
</organism>
<dbReference type="InterPro" id="IPR037066">
    <property type="entry name" value="Plug_dom_sf"/>
</dbReference>
<evidence type="ECO:0000256" key="2">
    <source>
        <dbReference type="ARBA" id="ARBA00022448"/>
    </source>
</evidence>
<dbReference type="SUPFAM" id="SSF56935">
    <property type="entry name" value="Porins"/>
    <property type="match status" value="1"/>
</dbReference>
<gene>
    <name evidence="14" type="ORF">DMB68_11530</name>
</gene>
<comment type="similarity">
    <text evidence="10 11">Belongs to the TonB-dependent receptor family.</text>
</comment>
<keyword evidence="3 10" id="KW-1134">Transmembrane beta strand</keyword>
<dbReference type="InterPro" id="IPR012910">
    <property type="entry name" value="Plug_dom"/>
</dbReference>
<dbReference type="PROSITE" id="PS52016">
    <property type="entry name" value="TONB_DEPENDENT_REC_3"/>
    <property type="match status" value="1"/>
</dbReference>
<accession>A0A2V4C2W4</accession>
<dbReference type="EMBL" id="QJHL01000002">
    <property type="protein sequence ID" value="PXY45307.1"/>
    <property type="molecule type" value="Genomic_DNA"/>
</dbReference>